<name>A0ABQ9YRU5_9CRUS</name>
<protein>
    <submittedName>
        <fullName evidence="2">Uncharacterized protein</fullName>
    </submittedName>
</protein>
<feature type="compositionally biased region" description="Basic and acidic residues" evidence="1">
    <location>
        <begin position="22"/>
        <end position="50"/>
    </location>
</feature>
<sequence>MQRKDGFEFRLGYGSCVLRRSPTREDSELKDQEHPDRFRSSFRREEESKNTNDFPCPEGLPLRR</sequence>
<keyword evidence="3" id="KW-1185">Reference proteome</keyword>
<evidence type="ECO:0000313" key="3">
    <source>
        <dbReference type="Proteomes" id="UP001234178"/>
    </source>
</evidence>
<dbReference type="EMBL" id="JAOYFB010000001">
    <property type="protein sequence ID" value="KAK4003336.1"/>
    <property type="molecule type" value="Genomic_DNA"/>
</dbReference>
<comment type="caution">
    <text evidence="2">The sequence shown here is derived from an EMBL/GenBank/DDBJ whole genome shotgun (WGS) entry which is preliminary data.</text>
</comment>
<evidence type="ECO:0000256" key="1">
    <source>
        <dbReference type="SAM" id="MobiDB-lite"/>
    </source>
</evidence>
<proteinExistence type="predicted"/>
<accession>A0ABQ9YRU5</accession>
<organism evidence="2 3">
    <name type="scientific">Daphnia magna</name>
    <dbReference type="NCBI Taxonomy" id="35525"/>
    <lineage>
        <taxon>Eukaryota</taxon>
        <taxon>Metazoa</taxon>
        <taxon>Ecdysozoa</taxon>
        <taxon>Arthropoda</taxon>
        <taxon>Crustacea</taxon>
        <taxon>Branchiopoda</taxon>
        <taxon>Diplostraca</taxon>
        <taxon>Cladocera</taxon>
        <taxon>Anomopoda</taxon>
        <taxon>Daphniidae</taxon>
        <taxon>Daphnia</taxon>
    </lineage>
</organism>
<evidence type="ECO:0000313" key="2">
    <source>
        <dbReference type="EMBL" id="KAK4003336.1"/>
    </source>
</evidence>
<reference evidence="2 3" key="1">
    <citation type="journal article" date="2023" name="Nucleic Acids Res.">
        <title>The hologenome of Daphnia magna reveals possible DNA methylation and microbiome-mediated evolution of the host genome.</title>
        <authorList>
            <person name="Chaturvedi A."/>
            <person name="Li X."/>
            <person name="Dhandapani V."/>
            <person name="Marshall H."/>
            <person name="Kissane S."/>
            <person name="Cuenca-Cambronero M."/>
            <person name="Asole G."/>
            <person name="Calvet F."/>
            <person name="Ruiz-Romero M."/>
            <person name="Marangio P."/>
            <person name="Guigo R."/>
            <person name="Rago D."/>
            <person name="Mirbahai L."/>
            <person name="Eastwood N."/>
            <person name="Colbourne J.K."/>
            <person name="Zhou J."/>
            <person name="Mallon E."/>
            <person name="Orsini L."/>
        </authorList>
    </citation>
    <scope>NUCLEOTIDE SEQUENCE [LARGE SCALE GENOMIC DNA]</scope>
    <source>
        <strain evidence="2">LRV0_1</strain>
    </source>
</reference>
<gene>
    <name evidence="2" type="ORF">OUZ56_005104</name>
</gene>
<dbReference type="Proteomes" id="UP001234178">
    <property type="component" value="Unassembled WGS sequence"/>
</dbReference>
<feature type="region of interest" description="Disordered" evidence="1">
    <location>
        <begin position="21"/>
        <end position="64"/>
    </location>
</feature>